<keyword evidence="10" id="KW-1185">Reference proteome</keyword>
<feature type="transmembrane region" description="Helical" evidence="8">
    <location>
        <begin position="601"/>
        <end position="624"/>
    </location>
</feature>
<keyword evidence="6 8" id="KW-1133">Transmembrane helix</keyword>
<dbReference type="KEGG" id="cfi:Celf_2508"/>
<evidence type="ECO:0000256" key="7">
    <source>
        <dbReference type="ARBA" id="ARBA00023136"/>
    </source>
</evidence>
<keyword evidence="3" id="KW-0328">Glycosyltransferase</keyword>
<feature type="transmembrane region" description="Helical" evidence="8">
    <location>
        <begin position="225"/>
        <end position="242"/>
    </location>
</feature>
<accession>F4H527</accession>
<proteinExistence type="predicted"/>
<keyword evidence="2" id="KW-1003">Cell membrane</keyword>
<dbReference type="eggNOG" id="COG1807">
    <property type="taxonomic scope" value="Bacteria"/>
</dbReference>
<evidence type="ECO:0000256" key="8">
    <source>
        <dbReference type="SAM" id="Phobius"/>
    </source>
</evidence>
<evidence type="ECO:0000256" key="6">
    <source>
        <dbReference type="ARBA" id="ARBA00022989"/>
    </source>
</evidence>
<feature type="transmembrane region" description="Helical" evidence="8">
    <location>
        <begin position="636"/>
        <end position="653"/>
    </location>
</feature>
<keyword evidence="5 8" id="KW-0812">Transmembrane</keyword>
<feature type="transmembrane region" description="Helical" evidence="8">
    <location>
        <begin position="411"/>
        <end position="428"/>
    </location>
</feature>
<feature type="transmembrane region" description="Helical" evidence="8">
    <location>
        <begin position="24"/>
        <end position="43"/>
    </location>
</feature>
<evidence type="ECO:0008006" key="11">
    <source>
        <dbReference type="Google" id="ProtNLM"/>
    </source>
</evidence>
<evidence type="ECO:0000256" key="5">
    <source>
        <dbReference type="ARBA" id="ARBA00022692"/>
    </source>
</evidence>
<evidence type="ECO:0000256" key="2">
    <source>
        <dbReference type="ARBA" id="ARBA00022475"/>
    </source>
</evidence>
<reference evidence="9 10" key="1">
    <citation type="submission" date="2011-04" db="EMBL/GenBank/DDBJ databases">
        <title>Complete sequence of Cellulomonas fimi ATCC 484.</title>
        <authorList>
            <consortium name="US DOE Joint Genome Institute"/>
            <person name="Lucas S."/>
            <person name="Han J."/>
            <person name="Lapidus A."/>
            <person name="Cheng J.-F."/>
            <person name="Goodwin L."/>
            <person name="Pitluck S."/>
            <person name="Peters L."/>
            <person name="Chertkov O."/>
            <person name="Detter J.C."/>
            <person name="Han C."/>
            <person name="Tapia R."/>
            <person name="Land M."/>
            <person name="Hauser L."/>
            <person name="Kyrpides N."/>
            <person name="Ivanova N."/>
            <person name="Ovchinnikova G."/>
            <person name="Pagani I."/>
            <person name="Mead D."/>
            <person name="Brumm P."/>
            <person name="Woyke T."/>
        </authorList>
    </citation>
    <scope>NUCLEOTIDE SEQUENCE [LARGE SCALE GENOMIC DNA]</scope>
    <source>
        <strain evidence="10">ATCC 484 / DSM 20113 / JCM 1341 / NBRC 15513 / NCIMB 8980 / NCTC 7547</strain>
    </source>
</reference>
<dbReference type="STRING" id="590998.Celf_2508"/>
<organism evidence="9 10">
    <name type="scientific">Cellulomonas fimi (strain ATCC 484 / DSM 20113 / JCM 1341 / CCUG 24087 / LMG 16345 / NBRC 15513 / NCIMB 8980 / NCTC 7547 / NRS-133)</name>
    <dbReference type="NCBI Taxonomy" id="590998"/>
    <lineage>
        <taxon>Bacteria</taxon>
        <taxon>Bacillati</taxon>
        <taxon>Actinomycetota</taxon>
        <taxon>Actinomycetes</taxon>
        <taxon>Micrococcales</taxon>
        <taxon>Cellulomonadaceae</taxon>
        <taxon>Cellulomonas</taxon>
    </lineage>
</organism>
<evidence type="ECO:0000256" key="1">
    <source>
        <dbReference type="ARBA" id="ARBA00004651"/>
    </source>
</evidence>
<gene>
    <name evidence="9" type="ordered locus">Celf_2508</name>
</gene>
<protein>
    <recommendedName>
        <fullName evidence="11">DUF2142 domain-containing protein</fullName>
    </recommendedName>
</protein>
<comment type="subcellular location">
    <subcellularLocation>
        <location evidence="1">Cell membrane</location>
        <topology evidence="1">Multi-pass membrane protein</topology>
    </subcellularLocation>
</comment>
<dbReference type="PANTHER" id="PTHR33908:SF11">
    <property type="entry name" value="MEMBRANE PROTEIN"/>
    <property type="match status" value="1"/>
</dbReference>
<dbReference type="EMBL" id="CP002666">
    <property type="protein sequence ID" value="AEE46633.1"/>
    <property type="molecule type" value="Genomic_DNA"/>
</dbReference>
<dbReference type="AlphaFoldDB" id="F4H527"/>
<evidence type="ECO:0000313" key="9">
    <source>
        <dbReference type="EMBL" id="AEE46633.1"/>
    </source>
</evidence>
<feature type="transmembrane region" description="Helical" evidence="8">
    <location>
        <begin position="197"/>
        <end position="218"/>
    </location>
</feature>
<feature type="transmembrane region" description="Helical" evidence="8">
    <location>
        <begin position="358"/>
        <end position="376"/>
    </location>
</feature>
<dbReference type="RefSeq" id="WP_013771659.1">
    <property type="nucleotide sequence ID" value="NC_015514.1"/>
</dbReference>
<dbReference type="HOGENOM" id="CLU_398328_0_0_11"/>
<feature type="transmembrane region" description="Helical" evidence="8">
    <location>
        <begin position="665"/>
        <end position="686"/>
    </location>
</feature>
<dbReference type="GO" id="GO:0016763">
    <property type="term" value="F:pentosyltransferase activity"/>
    <property type="evidence" value="ECO:0007669"/>
    <property type="project" value="TreeGrafter"/>
</dbReference>
<evidence type="ECO:0000256" key="4">
    <source>
        <dbReference type="ARBA" id="ARBA00022679"/>
    </source>
</evidence>
<dbReference type="InterPro" id="IPR018674">
    <property type="entry name" value="DUF2142_membrane"/>
</dbReference>
<dbReference type="PANTHER" id="PTHR33908">
    <property type="entry name" value="MANNOSYLTRANSFERASE YKCB-RELATED"/>
    <property type="match status" value="1"/>
</dbReference>
<feature type="transmembrane region" description="Helical" evidence="8">
    <location>
        <begin position="565"/>
        <end position="589"/>
    </location>
</feature>
<dbReference type="InterPro" id="IPR050297">
    <property type="entry name" value="LipidA_mod_glycosyltrf_83"/>
</dbReference>
<dbReference type="GO" id="GO:0009103">
    <property type="term" value="P:lipopolysaccharide biosynthetic process"/>
    <property type="evidence" value="ECO:0007669"/>
    <property type="project" value="UniProtKB-ARBA"/>
</dbReference>
<dbReference type="Pfam" id="PF09913">
    <property type="entry name" value="DUF2142"/>
    <property type="match status" value="1"/>
</dbReference>
<name>F4H527_CELFA</name>
<dbReference type="GO" id="GO:0005886">
    <property type="term" value="C:plasma membrane"/>
    <property type="evidence" value="ECO:0007669"/>
    <property type="project" value="UniProtKB-SubCell"/>
</dbReference>
<dbReference type="Proteomes" id="UP000008460">
    <property type="component" value="Chromosome"/>
</dbReference>
<keyword evidence="4" id="KW-0808">Transferase</keyword>
<evidence type="ECO:0000313" key="10">
    <source>
        <dbReference type="Proteomes" id="UP000008460"/>
    </source>
</evidence>
<sequence length="691" mass="72533">MSADVATAEPTAPPSRRRTALRTWAPRVAVLLAVVATAVGWLAQPTGPRSGDVQERLVLTAPGPNVGPDGSVRLDVTATQDGFAAVDVVFATFLGTIDCTLQTTVRHDGDEVGSARVPCAALVDNVPTTVVTVPPQRESAGERYEVELSLAPGSTTGPSVWDTLSGPAVVPGYDPQPHRWDALADVVERVDRYTAPWGAPVALVATVLLGLACLVLLVLRPRWGLPLLLGLVLVRGLLWASLLPPLQGMDEGAHVAYVQYLAVEGAVPERSWEARPEPPVSDSLVVTTERMGVSALNPTDRPDYTDDAVRDLREADAAAGTESSGATTAAGYPPGYYGPAALFYLAAPDDTVAQVHAIRLWSVLLGVLAAWFAWLFAGELFRSASARAALVVAVALQPMVAHQFAVVNNDGLAIASGFGCLWIAARLTREGRAPRLMALAGVVLGFGLLAKPYAVMAALPVAAGWVLGKVAHRVRDWRALVGEPLLAAGGVVATYGVWLVAAALAGIPGTTSFPSDPADAGRDPITYLATQWDPALVEIRGLWVAQMWGSFGWVNPPLPEACLTVVGWVLLALVAAVVAWAVLLVATWRSRSAEDVQVDRLVVVCLASVLGGLALLYGVEYLYFRASGLTNLLQGRYALAVVPALLALPGLLTQRLSRGRLGATGATWLVAAGVAALSVAAVGVVVEHYYL</sequence>
<feature type="transmembrane region" description="Helical" evidence="8">
    <location>
        <begin position="484"/>
        <end position="507"/>
    </location>
</feature>
<keyword evidence="7 8" id="KW-0472">Membrane</keyword>
<evidence type="ECO:0000256" key="3">
    <source>
        <dbReference type="ARBA" id="ARBA00022676"/>
    </source>
</evidence>